<gene>
    <name evidence="2" type="ORF">PR048_014861</name>
</gene>
<sequence length="465" mass="51983">MGGLGENLWNDREAREKDMEQESERETKERKRWNERDKREIIEVIQGRLTEPLPAACVPVSAYAYYSLAAFGNAQLTWTDYAREDRESQMMTPHAMRSTVKPEFLCCSNSMVPPACIVFLLFLSEECGSYKGHTGTRYKAPSPLRAGPLTMGAVFLVRSWVSLDDLNQILLSNRGERYTCSRCALKSVVNRLRRRNYADDSLQQTVSKMAAYSRRKNMAAYSRRHQRWRGRTNMIDALTTEEVIGWRTLVVTNDITDTSTPGVSFINLNEGTSNIHDGNEECDRERAAPECKSGKNGRSPRNSAKLAASFGTIPTCENPGVARPDIEPVRLGTPLQVPTLRKHRAPVQRPVRSNAVLIAPAISSLPQARERFQVGGVLERVRKFGRLLTARGAAVVERLEPARLPPRRLGSNPRPGHALIFTSGNRTGRCHWSAGFLGDLPFAPSLAFRRCSIVTSFHQLLTAGS</sequence>
<feature type="compositionally biased region" description="Basic and acidic residues" evidence="1">
    <location>
        <begin position="9"/>
        <end position="33"/>
    </location>
</feature>
<evidence type="ECO:0000313" key="3">
    <source>
        <dbReference type="Proteomes" id="UP001159363"/>
    </source>
</evidence>
<name>A0ABQ9HFC5_9NEOP</name>
<reference evidence="2 3" key="1">
    <citation type="submission" date="2023-02" db="EMBL/GenBank/DDBJ databases">
        <title>LHISI_Scaffold_Assembly.</title>
        <authorList>
            <person name="Stuart O.P."/>
            <person name="Cleave R."/>
            <person name="Magrath M.J.L."/>
            <person name="Mikheyev A.S."/>
        </authorList>
    </citation>
    <scope>NUCLEOTIDE SEQUENCE [LARGE SCALE GENOMIC DNA]</scope>
    <source>
        <strain evidence="2">Daus_M_001</strain>
        <tissue evidence="2">Leg muscle</tissue>
    </source>
</reference>
<dbReference type="Proteomes" id="UP001159363">
    <property type="component" value="Chromosome 4"/>
</dbReference>
<protein>
    <submittedName>
        <fullName evidence="2">Uncharacterized protein</fullName>
    </submittedName>
</protein>
<keyword evidence="3" id="KW-1185">Reference proteome</keyword>
<accession>A0ABQ9HFC5</accession>
<comment type="caution">
    <text evidence="2">The sequence shown here is derived from an EMBL/GenBank/DDBJ whole genome shotgun (WGS) entry which is preliminary data.</text>
</comment>
<evidence type="ECO:0000256" key="1">
    <source>
        <dbReference type="SAM" id="MobiDB-lite"/>
    </source>
</evidence>
<feature type="region of interest" description="Disordered" evidence="1">
    <location>
        <begin position="1"/>
        <end position="33"/>
    </location>
</feature>
<dbReference type="EMBL" id="JARBHB010000005">
    <property type="protein sequence ID" value="KAJ8883022.1"/>
    <property type="molecule type" value="Genomic_DNA"/>
</dbReference>
<evidence type="ECO:0000313" key="2">
    <source>
        <dbReference type="EMBL" id="KAJ8883022.1"/>
    </source>
</evidence>
<organism evidence="2 3">
    <name type="scientific">Dryococelus australis</name>
    <dbReference type="NCBI Taxonomy" id="614101"/>
    <lineage>
        <taxon>Eukaryota</taxon>
        <taxon>Metazoa</taxon>
        <taxon>Ecdysozoa</taxon>
        <taxon>Arthropoda</taxon>
        <taxon>Hexapoda</taxon>
        <taxon>Insecta</taxon>
        <taxon>Pterygota</taxon>
        <taxon>Neoptera</taxon>
        <taxon>Polyneoptera</taxon>
        <taxon>Phasmatodea</taxon>
        <taxon>Verophasmatodea</taxon>
        <taxon>Anareolatae</taxon>
        <taxon>Phasmatidae</taxon>
        <taxon>Eurycanthinae</taxon>
        <taxon>Dryococelus</taxon>
    </lineage>
</organism>
<proteinExistence type="predicted"/>